<keyword evidence="3" id="KW-1185">Reference proteome</keyword>
<keyword evidence="1" id="KW-0732">Signal</keyword>
<protein>
    <recommendedName>
        <fullName evidence="4">Lipoprotein</fullName>
    </recommendedName>
</protein>
<reference evidence="3" key="1">
    <citation type="submission" date="2016-10" db="EMBL/GenBank/DDBJ databases">
        <authorList>
            <person name="Beylefeld A."/>
            <person name="Abolnik C."/>
        </authorList>
    </citation>
    <scope>NUCLEOTIDE SEQUENCE [LARGE SCALE GENOMIC DNA]</scope>
    <source>
        <strain evidence="3">B359_6</strain>
    </source>
</reference>
<sequence length="533" mass="63353">MSISKKIKLLSSFGVLLTCTNLSSACSLVSNDTNSYEFQADTKNYTSEQFFYLFDRQVVNNLIKINNKFIYQIQYENNQKNESNKFDLNKNKLINLFFRPSNHFGFKEAKRVNIDDVIAFPTGIDFEKDNSYTIRTKFEDLYPNEIIKPNIHYLYSMLNEKSSYWKNIFPEFIPPKKLRIESFKNNDKQIEIYEHIINFYLRAFRFDKEYLVSINDIEKINDNLLALKLKNYSDNQDLTTLYLGNFFEYSTINPSYSFKNTSENITFNEYISDPELLINASALNFTSFDSLLENGNNFNAKGFNYLISNEKEMFYVEVPDYKKTEDIAYWIEIPKADDGDSQFAEFVPERNVAKIYVHVQKMPHGDFVKYPWYSVDFNSHHHLMSNYKTIQNGEIVNWDYKKNNFTDYKTVSREFIQGIINQLQNKLKNNLSIWDGRRQNQIEAYEMYEASKKSGLSWSLYWFSFLLNDEILKYMISRDQDFNSSIKYVEVRVKSFENPGKLIIELWFYDYNNREIQFEFGNTFELKGFKGSV</sequence>
<gene>
    <name evidence="2" type="ORF">BLA55_01075</name>
</gene>
<dbReference type="OrthoDB" id="393896at2"/>
<dbReference type="PROSITE" id="PS51257">
    <property type="entry name" value="PROKAR_LIPOPROTEIN"/>
    <property type="match status" value="1"/>
</dbReference>
<dbReference type="EMBL" id="CP017813">
    <property type="protein sequence ID" value="APJ38272.1"/>
    <property type="molecule type" value="Genomic_DNA"/>
</dbReference>
<dbReference type="AlphaFoldDB" id="A0A1L4FRP0"/>
<evidence type="ECO:0000256" key="1">
    <source>
        <dbReference type="SAM" id="SignalP"/>
    </source>
</evidence>
<proteinExistence type="predicted"/>
<evidence type="ECO:0000313" key="3">
    <source>
        <dbReference type="Proteomes" id="UP000184322"/>
    </source>
</evidence>
<accession>A0A1L4FRP0</accession>
<dbReference type="NCBIfam" id="NF045963">
    <property type="entry name" value="MAG3240_fam"/>
    <property type="match status" value="1"/>
</dbReference>
<name>A0A1L4FRP0_9BACT</name>
<dbReference type="KEGG" id="mpul:BLA55_01075"/>
<feature type="chain" id="PRO_5012295441" description="Lipoprotein" evidence="1">
    <location>
        <begin position="25"/>
        <end position="533"/>
    </location>
</feature>
<evidence type="ECO:0008006" key="4">
    <source>
        <dbReference type="Google" id="ProtNLM"/>
    </source>
</evidence>
<dbReference type="Proteomes" id="UP000184322">
    <property type="component" value="Chromosome"/>
</dbReference>
<organism evidence="2 3">
    <name type="scientific">Mycoplasmopsis pullorum</name>
    <dbReference type="NCBI Taxonomy" id="48003"/>
    <lineage>
        <taxon>Bacteria</taxon>
        <taxon>Bacillati</taxon>
        <taxon>Mycoplasmatota</taxon>
        <taxon>Mycoplasmoidales</taxon>
        <taxon>Metamycoplasmataceae</taxon>
        <taxon>Mycoplasmopsis</taxon>
    </lineage>
</organism>
<dbReference type="RefSeq" id="WP_073372276.1">
    <property type="nucleotide sequence ID" value="NZ_CP017813.1"/>
</dbReference>
<feature type="signal peptide" evidence="1">
    <location>
        <begin position="1"/>
        <end position="24"/>
    </location>
</feature>
<evidence type="ECO:0000313" key="2">
    <source>
        <dbReference type="EMBL" id="APJ38272.1"/>
    </source>
</evidence>